<feature type="binding site" evidence="6">
    <location>
        <position position="323"/>
    </location>
    <ligand>
        <name>FAD</name>
        <dbReference type="ChEBI" id="CHEBI:57692"/>
    </ligand>
</feature>
<dbReference type="PANTHER" id="PTHR22912">
    <property type="entry name" value="DISULFIDE OXIDOREDUCTASE"/>
    <property type="match status" value="1"/>
</dbReference>
<comment type="caution">
    <text evidence="9">The sequence shown here is derived from an EMBL/GenBank/DDBJ whole genome shotgun (WGS) entry which is preliminary data.</text>
</comment>
<evidence type="ECO:0000313" key="9">
    <source>
        <dbReference type="EMBL" id="EPY23519.1"/>
    </source>
</evidence>
<evidence type="ECO:0000256" key="3">
    <source>
        <dbReference type="ARBA" id="ARBA00022827"/>
    </source>
</evidence>
<gene>
    <name evidence="9" type="ORF">STCU_07681</name>
</gene>
<dbReference type="AlphaFoldDB" id="S9U3Z8"/>
<dbReference type="GO" id="GO:0050660">
    <property type="term" value="F:flavin adenine dinucleotide binding"/>
    <property type="evidence" value="ECO:0007669"/>
    <property type="project" value="TreeGrafter"/>
</dbReference>
<dbReference type="FunFam" id="3.30.390.30:FF:000001">
    <property type="entry name" value="Dihydrolipoyl dehydrogenase"/>
    <property type="match status" value="1"/>
</dbReference>
<dbReference type="PIRSF" id="PIRSF000350">
    <property type="entry name" value="Mercury_reductase_MerA"/>
    <property type="match status" value="1"/>
</dbReference>
<evidence type="ECO:0000256" key="4">
    <source>
        <dbReference type="ARBA" id="ARBA00023002"/>
    </source>
</evidence>
<dbReference type="GO" id="GO:0045252">
    <property type="term" value="C:oxoglutarate dehydrogenase complex"/>
    <property type="evidence" value="ECO:0007669"/>
    <property type="project" value="TreeGrafter"/>
</dbReference>
<dbReference type="SUPFAM" id="SSF51905">
    <property type="entry name" value="FAD/NAD(P)-binding domain"/>
    <property type="match status" value="1"/>
</dbReference>
<sequence length="510" mass="56740">MRRTIWSLAKRYDVCVIGGGPAGIAAALRACDFKKSACIIEPSRIGGADFWNGALQSKTLWEMAKFSKVTQGKTAHRFLKSTRPLPPIEHSRIMDSINKAATMREAEVLHQLSLSCVDLLKGKGSFKTPNTVEVTKEDGSTDTVEADYFIIATGAEPRPHPTAIADGKVVFTSDDIMLHPFPKSIVIIGAGVIGCEFASIFANFDQTKVNVIEKTNRILPMEDEDISLFVQHLLQEKGVNFHHHSQMTKNRVEDGKFYYTLKDLRNGKEEEHVVDSTLVSIGRIPNVKPLNLEAIGVKLDQGRISRDDHNRVAPFKHIYACGDVATRVALVNVGEVEARSCIEHIYTPYPEDQLKVKLDNLSTIMFLDQEVAAVGLNEQQCKKSNIAYKMARYGYEFVSRALSMGNTRGFVKILVTNDARMQVLGVRAVGPHASSIIELASLAIHNKESAYNLRGLRTAYPAVTNGFQECLHMLLGSSTLKPNVFPQLVVEEWSPPNFERGRVYQQQKKK</sequence>
<evidence type="ECO:0000256" key="2">
    <source>
        <dbReference type="ARBA" id="ARBA00022630"/>
    </source>
</evidence>
<dbReference type="InterPro" id="IPR004099">
    <property type="entry name" value="Pyr_nucl-diS_OxRdtase_dimer"/>
</dbReference>
<comment type="similarity">
    <text evidence="1">Belongs to the class-I pyridine nucleotide-disulfide oxidoreductase family.</text>
</comment>
<dbReference type="GO" id="GO:0005739">
    <property type="term" value="C:mitochondrion"/>
    <property type="evidence" value="ECO:0007669"/>
    <property type="project" value="TreeGrafter"/>
</dbReference>
<feature type="domain" description="Pyridine nucleotide-disulphide oxidoreductase dimerisation" evidence="7">
    <location>
        <begin position="363"/>
        <end position="469"/>
    </location>
</feature>
<evidence type="ECO:0000313" key="10">
    <source>
        <dbReference type="Proteomes" id="UP000015354"/>
    </source>
</evidence>
<dbReference type="OrthoDB" id="361797at2759"/>
<feature type="binding site" evidence="6">
    <location>
        <begin position="189"/>
        <end position="196"/>
    </location>
    <ligand>
        <name>NAD(+)</name>
        <dbReference type="ChEBI" id="CHEBI:57540"/>
    </ligand>
</feature>
<dbReference type="Pfam" id="PF02852">
    <property type="entry name" value="Pyr_redox_dim"/>
    <property type="match status" value="1"/>
</dbReference>
<dbReference type="GO" id="GO:0006103">
    <property type="term" value="P:2-oxoglutarate metabolic process"/>
    <property type="evidence" value="ECO:0007669"/>
    <property type="project" value="TreeGrafter"/>
</dbReference>
<feature type="domain" description="FAD/NAD(P)-binding" evidence="8">
    <location>
        <begin position="12"/>
        <end position="334"/>
    </location>
</feature>
<evidence type="ECO:0000256" key="6">
    <source>
        <dbReference type="PIRSR" id="PIRSR000350-3"/>
    </source>
</evidence>
<dbReference type="Proteomes" id="UP000015354">
    <property type="component" value="Unassembled WGS sequence"/>
</dbReference>
<reference evidence="9 10" key="1">
    <citation type="journal article" date="2013" name="PLoS ONE">
        <title>Predicting the Proteins of Angomonas deanei, Strigomonas culicis and Their Respective Endosymbionts Reveals New Aspects of the Trypanosomatidae Family.</title>
        <authorList>
            <person name="Motta M.C."/>
            <person name="Martins A.C."/>
            <person name="de Souza S.S."/>
            <person name="Catta-Preta C.M."/>
            <person name="Silva R."/>
            <person name="Klein C.C."/>
            <person name="de Almeida L.G."/>
            <person name="de Lima Cunha O."/>
            <person name="Ciapina L.P."/>
            <person name="Brocchi M."/>
            <person name="Colabardini A.C."/>
            <person name="de Araujo Lima B."/>
            <person name="Machado C.R."/>
            <person name="de Almeida Soares C.M."/>
            <person name="Probst C.M."/>
            <person name="de Menezes C.B."/>
            <person name="Thompson C.E."/>
            <person name="Bartholomeu D.C."/>
            <person name="Gradia D.F."/>
            <person name="Pavoni D.P."/>
            <person name="Grisard E.C."/>
            <person name="Fantinatti-Garboggini F."/>
            <person name="Marchini F.K."/>
            <person name="Rodrigues-Luiz G.F."/>
            <person name="Wagner G."/>
            <person name="Goldman G.H."/>
            <person name="Fietto J.L."/>
            <person name="Elias M.C."/>
            <person name="Goldman M.H."/>
            <person name="Sagot M.F."/>
            <person name="Pereira M."/>
            <person name="Stoco P.H."/>
            <person name="de Mendonca-Neto R.P."/>
            <person name="Teixeira S.M."/>
            <person name="Maciel T.E."/>
            <person name="de Oliveira Mendes T.A."/>
            <person name="Urmenyi T.P."/>
            <person name="de Souza W."/>
            <person name="Schenkman S."/>
            <person name="de Vasconcelos A.T."/>
        </authorList>
    </citation>
    <scope>NUCLEOTIDE SEQUENCE [LARGE SCALE GENOMIC DNA]</scope>
</reference>
<keyword evidence="5 6" id="KW-0520">NAD</keyword>
<keyword evidence="4" id="KW-0560">Oxidoreductase</keyword>
<dbReference type="PANTHER" id="PTHR22912:SF103">
    <property type="entry name" value="DEHYDROGENASE, PUTATIVE-RELATED"/>
    <property type="match status" value="1"/>
</dbReference>
<evidence type="ECO:0000256" key="1">
    <source>
        <dbReference type="ARBA" id="ARBA00007532"/>
    </source>
</evidence>
<accession>S9U3Z8</accession>
<dbReference type="Gene3D" id="3.50.50.60">
    <property type="entry name" value="FAD/NAD(P)-binding domain"/>
    <property type="match status" value="2"/>
</dbReference>
<evidence type="ECO:0000259" key="8">
    <source>
        <dbReference type="Pfam" id="PF07992"/>
    </source>
</evidence>
<dbReference type="InterPro" id="IPR016156">
    <property type="entry name" value="FAD/NAD-linked_Rdtase_dimer_sf"/>
</dbReference>
<feature type="binding site" evidence="6">
    <location>
        <position position="213"/>
    </location>
    <ligand>
        <name>NAD(+)</name>
        <dbReference type="ChEBI" id="CHEBI:57540"/>
    </ligand>
</feature>
<keyword evidence="6" id="KW-0547">Nucleotide-binding</keyword>
<protein>
    <submittedName>
        <fullName evidence="9">Dihydrolipoamide dehydrogenase</fullName>
    </submittedName>
</protein>
<keyword evidence="3 6" id="KW-0274">FAD</keyword>
<dbReference type="PRINTS" id="PR00411">
    <property type="entry name" value="PNDRDTASEI"/>
</dbReference>
<feature type="binding site" evidence="6">
    <location>
        <position position="282"/>
    </location>
    <ligand>
        <name>NAD(+)</name>
        <dbReference type="ChEBI" id="CHEBI:57540"/>
    </ligand>
</feature>
<dbReference type="InterPro" id="IPR050151">
    <property type="entry name" value="Class-I_Pyr_Nuc-Dis_Oxidored"/>
</dbReference>
<dbReference type="InterPro" id="IPR001100">
    <property type="entry name" value="Pyr_nuc-diS_OxRdtase"/>
</dbReference>
<feature type="binding site" evidence="6">
    <location>
        <position position="58"/>
    </location>
    <ligand>
        <name>FAD</name>
        <dbReference type="ChEBI" id="CHEBI:57692"/>
    </ligand>
</feature>
<dbReference type="Gene3D" id="3.30.390.30">
    <property type="match status" value="1"/>
</dbReference>
<dbReference type="InterPro" id="IPR036188">
    <property type="entry name" value="FAD/NAD-bd_sf"/>
</dbReference>
<feature type="binding site" evidence="6">
    <location>
        <position position="124"/>
    </location>
    <ligand>
        <name>FAD</name>
        <dbReference type="ChEBI" id="CHEBI:57692"/>
    </ligand>
</feature>
<dbReference type="GO" id="GO:0004148">
    <property type="term" value="F:dihydrolipoyl dehydrogenase (NADH) activity"/>
    <property type="evidence" value="ECO:0007669"/>
    <property type="project" value="TreeGrafter"/>
</dbReference>
<dbReference type="PRINTS" id="PR00368">
    <property type="entry name" value="FADPNR"/>
</dbReference>
<evidence type="ECO:0000256" key="5">
    <source>
        <dbReference type="ARBA" id="ARBA00023027"/>
    </source>
</evidence>
<dbReference type="Pfam" id="PF07992">
    <property type="entry name" value="Pyr_redox_2"/>
    <property type="match status" value="1"/>
</dbReference>
<proteinExistence type="inferred from homology"/>
<keyword evidence="2" id="KW-0285">Flavoprotein</keyword>
<dbReference type="InterPro" id="IPR023753">
    <property type="entry name" value="FAD/NAD-binding_dom"/>
</dbReference>
<keyword evidence="10" id="KW-1185">Reference proteome</keyword>
<organism evidence="9 10">
    <name type="scientific">Strigomonas culicis</name>
    <dbReference type="NCBI Taxonomy" id="28005"/>
    <lineage>
        <taxon>Eukaryota</taxon>
        <taxon>Discoba</taxon>
        <taxon>Euglenozoa</taxon>
        <taxon>Kinetoplastea</taxon>
        <taxon>Metakinetoplastina</taxon>
        <taxon>Trypanosomatida</taxon>
        <taxon>Trypanosomatidae</taxon>
        <taxon>Strigomonadinae</taxon>
        <taxon>Strigomonas</taxon>
    </lineage>
</organism>
<comment type="cofactor">
    <cofactor evidence="6">
        <name>FAD</name>
        <dbReference type="ChEBI" id="CHEBI:57692"/>
    </cofactor>
    <text evidence="6">Binds 1 FAD per subunit.</text>
</comment>
<dbReference type="SUPFAM" id="SSF55424">
    <property type="entry name" value="FAD/NAD-linked reductases, dimerisation (C-terminal) domain"/>
    <property type="match status" value="1"/>
</dbReference>
<name>S9U3Z8_9TRYP</name>
<evidence type="ECO:0000259" key="7">
    <source>
        <dbReference type="Pfam" id="PF02852"/>
    </source>
</evidence>
<dbReference type="EMBL" id="ATMH01007681">
    <property type="protein sequence ID" value="EPY23519.1"/>
    <property type="molecule type" value="Genomic_DNA"/>
</dbReference>